<name>A0A5N0UN34_9PSEU</name>
<dbReference type="RefSeq" id="WP_144754114.1">
    <property type="nucleotide sequence ID" value="NZ_VMNW02000095.1"/>
</dbReference>
<keyword evidence="2" id="KW-0560">Oxidoreductase</keyword>
<feature type="domain" description="Flavin reductase like" evidence="3">
    <location>
        <begin position="13"/>
        <end position="152"/>
    </location>
</feature>
<dbReference type="InterPro" id="IPR012349">
    <property type="entry name" value="Split_barrel_FMN-bd"/>
</dbReference>
<keyword evidence="5" id="KW-1185">Reference proteome</keyword>
<evidence type="ECO:0000256" key="2">
    <source>
        <dbReference type="ARBA" id="ARBA00023002"/>
    </source>
</evidence>
<proteinExistence type="inferred from homology"/>
<dbReference type="Pfam" id="PF01613">
    <property type="entry name" value="Flavin_Reduct"/>
    <property type="match status" value="1"/>
</dbReference>
<organism evidence="4 5">
    <name type="scientific">Amycolatopsis acidicola</name>
    <dbReference type="NCBI Taxonomy" id="2596893"/>
    <lineage>
        <taxon>Bacteria</taxon>
        <taxon>Bacillati</taxon>
        <taxon>Actinomycetota</taxon>
        <taxon>Actinomycetes</taxon>
        <taxon>Pseudonocardiales</taxon>
        <taxon>Pseudonocardiaceae</taxon>
        <taxon>Amycolatopsis</taxon>
    </lineage>
</organism>
<protein>
    <submittedName>
        <fullName evidence="4">Flavin reductase family protein</fullName>
    </submittedName>
</protein>
<evidence type="ECO:0000313" key="4">
    <source>
        <dbReference type="EMBL" id="KAA9151837.1"/>
    </source>
</evidence>
<dbReference type="AlphaFoldDB" id="A0A5N0UN34"/>
<dbReference type="EMBL" id="VMNW02000095">
    <property type="protein sequence ID" value="KAA9151837.1"/>
    <property type="molecule type" value="Genomic_DNA"/>
</dbReference>
<dbReference type="SMART" id="SM00903">
    <property type="entry name" value="Flavin_Reduct"/>
    <property type="match status" value="1"/>
</dbReference>
<sequence length="160" mass="16868">MSEFDTAAFRTTLSRFTTGVVVVTAPGPVGMVVSSFTSVSLDPPLVLFCAGNDSTTWPRIRESGRFCANVLAAGQEAVARRFAGPGDRYEGVGYRPGKHGSPVLDGVHAYVDCEIADEYPGGDHTIVVGRVLGLDTGDATGPLVFHHSRFHDGAVLNSVC</sequence>
<dbReference type="SUPFAM" id="SSF50475">
    <property type="entry name" value="FMN-binding split barrel"/>
    <property type="match status" value="1"/>
</dbReference>
<comment type="caution">
    <text evidence="4">The sequence shown here is derived from an EMBL/GenBank/DDBJ whole genome shotgun (WGS) entry which is preliminary data.</text>
</comment>
<evidence type="ECO:0000259" key="3">
    <source>
        <dbReference type="SMART" id="SM00903"/>
    </source>
</evidence>
<dbReference type="PANTHER" id="PTHR30466">
    <property type="entry name" value="FLAVIN REDUCTASE"/>
    <property type="match status" value="1"/>
</dbReference>
<dbReference type="GO" id="GO:0010181">
    <property type="term" value="F:FMN binding"/>
    <property type="evidence" value="ECO:0007669"/>
    <property type="project" value="InterPro"/>
</dbReference>
<evidence type="ECO:0000256" key="1">
    <source>
        <dbReference type="ARBA" id="ARBA00008898"/>
    </source>
</evidence>
<dbReference type="GO" id="GO:0042602">
    <property type="term" value="F:riboflavin reductase (NADPH) activity"/>
    <property type="evidence" value="ECO:0007669"/>
    <property type="project" value="TreeGrafter"/>
</dbReference>
<gene>
    <name evidence="4" type="ORF">FPZ12_038000</name>
</gene>
<dbReference type="Gene3D" id="2.30.110.10">
    <property type="entry name" value="Electron Transport, Fmn-binding Protein, Chain A"/>
    <property type="match status" value="1"/>
</dbReference>
<dbReference type="Proteomes" id="UP000319769">
    <property type="component" value="Unassembled WGS sequence"/>
</dbReference>
<dbReference type="PANTHER" id="PTHR30466:SF11">
    <property type="entry name" value="FLAVIN-DEPENDENT MONOOXYGENASE, REDUCTASE SUBUNIT HSAB"/>
    <property type="match status" value="1"/>
</dbReference>
<evidence type="ECO:0000313" key="5">
    <source>
        <dbReference type="Proteomes" id="UP000319769"/>
    </source>
</evidence>
<reference evidence="4" key="1">
    <citation type="submission" date="2019-09" db="EMBL/GenBank/DDBJ databases">
        <authorList>
            <person name="Teo W.F.A."/>
            <person name="Duangmal K."/>
        </authorList>
    </citation>
    <scope>NUCLEOTIDE SEQUENCE [LARGE SCALE GENOMIC DNA]</scope>
    <source>
        <strain evidence="4">K81G1</strain>
    </source>
</reference>
<dbReference type="OrthoDB" id="3677205at2"/>
<dbReference type="InterPro" id="IPR002563">
    <property type="entry name" value="Flavin_Rdtase-like_dom"/>
</dbReference>
<accession>A0A5N0UN34</accession>
<comment type="similarity">
    <text evidence="1">Belongs to the non-flavoprotein flavin reductase family.</text>
</comment>
<dbReference type="InterPro" id="IPR050268">
    <property type="entry name" value="NADH-dep_flavin_reductase"/>
</dbReference>